<dbReference type="InterPro" id="IPR012551">
    <property type="entry name" value="DUF1707_SHOCT-like"/>
</dbReference>
<dbReference type="AlphaFoldDB" id="A0A2H1L6J9"/>
<dbReference type="RefSeq" id="WP_219617090.1">
    <property type="nucleotide sequence ID" value="NZ_FXZM01000006.1"/>
</dbReference>
<evidence type="ECO:0000256" key="1">
    <source>
        <dbReference type="SAM" id="MobiDB-lite"/>
    </source>
</evidence>
<organism evidence="4 5">
    <name type="scientific">Brevibacterium jeotgali</name>
    <dbReference type="NCBI Taxonomy" id="1262550"/>
    <lineage>
        <taxon>Bacteria</taxon>
        <taxon>Bacillati</taxon>
        <taxon>Actinomycetota</taxon>
        <taxon>Actinomycetes</taxon>
        <taxon>Micrococcales</taxon>
        <taxon>Brevibacteriaceae</taxon>
        <taxon>Brevibacterium</taxon>
    </lineage>
</organism>
<evidence type="ECO:0000313" key="4">
    <source>
        <dbReference type="EMBL" id="SMY11993.1"/>
    </source>
</evidence>
<proteinExistence type="predicted"/>
<evidence type="ECO:0000259" key="3">
    <source>
        <dbReference type="Pfam" id="PF08044"/>
    </source>
</evidence>
<dbReference type="Pfam" id="PF08044">
    <property type="entry name" value="DUF1707"/>
    <property type="match status" value="1"/>
</dbReference>
<name>A0A2H1L6J9_9MICO</name>
<protein>
    <recommendedName>
        <fullName evidence="3">DUF1707 domain-containing protein</fullName>
    </recommendedName>
</protein>
<keyword evidence="2" id="KW-1133">Transmembrane helix</keyword>
<keyword evidence="2" id="KW-0472">Membrane</keyword>
<sequence length="292" mass="30522">MSAPRRSSEAGAEPRRRKHLRPSRAERVPYTDALAQGAAEGRLTDALYEERLGSAVSAATFAELDALVADLPFEPPVHTDAEAGRTRSRGLRIAALSVVGLLTAGLAYAAAVAVQGVDSSAAAGSSHGATGAEAEPITGPWEPPPIAEELDAVAPMDGTTVSDALERAHEAGLMDIEQIALAPDATSVAGLDADDEFRQLHLRTADVGILSEARDNSGVYIDEDALDLDVDAAIEKARGASDAEPDQDVRMVLVYRGDGSEARAHEEGNLVHVSFSGGPDVTLRASDLTVLW</sequence>
<accession>A0A2H1L6J9</accession>
<feature type="transmembrane region" description="Helical" evidence="2">
    <location>
        <begin position="93"/>
        <end position="114"/>
    </location>
</feature>
<gene>
    <name evidence="4" type="ORF">BJEO58_01587</name>
</gene>
<keyword evidence="5" id="KW-1185">Reference proteome</keyword>
<dbReference type="EMBL" id="FXZM01000006">
    <property type="protein sequence ID" value="SMY11993.1"/>
    <property type="molecule type" value="Genomic_DNA"/>
</dbReference>
<evidence type="ECO:0000313" key="5">
    <source>
        <dbReference type="Proteomes" id="UP000234462"/>
    </source>
</evidence>
<feature type="domain" description="DUF1707" evidence="3">
    <location>
        <begin position="20"/>
        <end position="72"/>
    </location>
</feature>
<keyword evidence="2" id="KW-0812">Transmembrane</keyword>
<feature type="region of interest" description="Disordered" evidence="1">
    <location>
        <begin position="1"/>
        <end position="33"/>
    </location>
</feature>
<dbReference type="Proteomes" id="UP000234462">
    <property type="component" value="Unassembled WGS sequence"/>
</dbReference>
<feature type="compositionally biased region" description="Basic and acidic residues" evidence="1">
    <location>
        <begin position="1"/>
        <end position="14"/>
    </location>
</feature>
<evidence type="ECO:0000256" key="2">
    <source>
        <dbReference type="SAM" id="Phobius"/>
    </source>
</evidence>
<reference evidence="5" key="1">
    <citation type="submission" date="2017-03" db="EMBL/GenBank/DDBJ databases">
        <authorList>
            <person name="Monnet C."/>
        </authorList>
    </citation>
    <scope>NUCLEOTIDE SEQUENCE [LARGE SCALE GENOMIC DNA]</scope>
    <source>
        <strain evidence="5">SJ5-8</strain>
    </source>
</reference>